<organism evidence="5 6">
    <name type="scientific">Amanita muscaria (strain Koide BX008)</name>
    <dbReference type="NCBI Taxonomy" id="946122"/>
    <lineage>
        <taxon>Eukaryota</taxon>
        <taxon>Fungi</taxon>
        <taxon>Dikarya</taxon>
        <taxon>Basidiomycota</taxon>
        <taxon>Agaricomycotina</taxon>
        <taxon>Agaricomycetes</taxon>
        <taxon>Agaricomycetidae</taxon>
        <taxon>Agaricales</taxon>
        <taxon>Pluteineae</taxon>
        <taxon>Amanitaceae</taxon>
        <taxon>Amanita</taxon>
    </lineage>
</organism>
<dbReference type="SUPFAM" id="SSF52540">
    <property type="entry name" value="P-loop containing nucleoside triphosphate hydrolases"/>
    <property type="match status" value="1"/>
</dbReference>
<name>A0A0C2SWU5_AMAMK</name>
<feature type="repeat" description="ANK" evidence="2">
    <location>
        <begin position="808"/>
        <end position="837"/>
    </location>
</feature>
<dbReference type="PROSITE" id="PS50297">
    <property type="entry name" value="ANK_REP_REGION"/>
    <property type="match status" value="2"/>
</dbReference>
<keyword evidence="2" id="KW-0040">ANK repeat</keyword>
<dbReference type="InParanoid" id="A0A0C2SWU5"/>
<dbReference type="AlphaFoldDB" id="A0A0C2SWU5"/>
<dbReference type="Gene3D" id="3.40.50.300">
    <property type="entry name" value="P-loop containing nucleotide triphosphate hydrolases"/>
    <property type="match status" value="1"/>
</dbReference>
<feature type="domain" description="Nephrocystin 3-like N-terminal" evidence="4">
    <location>
        <begin position="305"/>
        <end position="465"/>
    </location>
</feature>
<reference evidence="5 6" key="1">
    <citation type="submission" date="2014-04" db="EMBL/GenBank/DDBJ databases">
        <title>Evolutionary Origins and Diversification of the Mycorrhizal Mutualists.</title>
        <authorList>
            <consortium name="DOE Joint Genome Institute"/>
            <consortium name="Mycorrhizal Genomics Consortium"/>
            <person name="Kohler A."/>
            <person name="Kuo A."/>
            <person name="Nagy L.G."/>
            <person name="Floudas D."/>
            <person name="Copeland A."/>
            <person name="Barry K.W."/>
            <person name="Cichocki N."/>
            <person name="Veneault-Fourrey C."/>
            <person name="LaButti K."/>
            <person name="Lindquist E.A."/>
            <person name="Lipzen A."/>
            <person name="Lundell T."/>
            <person name="Morin E."/>
            <person name="Murat C."/>
            <person name="Riley R."/>
            <person name="Ohm R."/>
            <person name="Sun H."/>
            <person name="Tunlid A."/>
            <person name="Henrissat B."/>
            <person name="Grigoriev I.V."/>
            <person name="Hibbett D.S."/>
            <person name="Martin F."/>
        </authorList>
    </citation>
    <scope>NUCLEOTIDE SEQUENCE [LARGE SCALE GENOMIC DNA]</scope>
    <source>
        <strain evidence="5 6">Koide BX008</strain>
    </source>
</reference>
<dbReference type="Proteomes" id="UP000054549">
    <property type="component" value="Unassembled WGS sequence"/>
</dbReference>
<dbReference type="Gene3D" id="1.25.40.20">
    <property type="entry name" value="Ankyrin repeat-containing domain"/>
    <property type="match status" value="1"/>
</dbReference>
<dbReference type="PANTHER" id="PTHR10039:SF16">
    <property type="entry name" value="GPI INOSITOL-DEACYLASE"/>
    <property type="match status" value="1"/>
</dbReference>
<dbReference type="Pfam" id="PF17109">
    <property type="entry name" value="Goodbye"/>
    <property type="match status" value="1"/>
</dbReference>
<accession>A0A0C2SWU5</accession>
<dbReference type="InterPro" id="IPR056884">
    <property type="entry name" value="NPHP3-like_N"/>
</dbReference>
<gene>
    <name evidence="5" type="ORF">M378DRAFT_132350</name>
</gene>
<dbReference type="Pfam" id="PF12796">
    <property type="entry name" value="Ank_2"/>
    <property type="match status" value="1"/>
</dbReference>
<evidence type="ECO:0000313" key="6">
    <source>
        <dbReference type="Proteomes" id="UP000054549"/>
    </source>
</evidence>
<dbReference type="PANTHER" id="PTHR10039">
    <property type="entry name" value="AMELOGENIN"/>
    <property type="match status" value="1"/>
</dbReference>
<dbReference type="STRING" id="946122.A0A0C2SWU5"/>
<evidence type="ECO:0000259" key="3">
    <source>
        <dbReference type="Pfam" id="PF17109"/>
    </source>
</evidence>
<dbReference type="Pfam" id="PF24883">
    <property type="entry name" value="NPHP3_N"/>
    <property type="match status" value="1"/>
</dbReference>
<proteinExistence type="predicted"/>
<dbReference type="SMART" id="SM00248">
    <property type="entry name" value="ANK"/>
    <property type="match status" value="3"/>
</dbReference>
<dbReference type="OrthoDB" id="7464126at2759"/>
<evidence type="ECO:0000256" key="1">
    <source>
        <dbReference type="ARBA" id="ARBA00022737"/>
    </source>
</evidence>
<evidence type="ECO:0000259" key="4">
    <source>
        <dbReference type="Pfam" id="PF24883"/>
    </source>
</evidence>
<dbReference type="InterPro" id="IPR027417">
    <property type="entry name" value="P-loop_NTPase"/>
</dbReference>
<dbReference type="InterPro" id="IPR036770">
    <property type="entry name" value="Ankyrin_rpt-contain_sf"/>
</dbReference>
<keyword evidence="1" id="KW-0677">Repeat</keyword>
<evidence type="ECO:0000313" key="5">
    <source>
        <dbReference type="EMBL" id="KIL58579.1"/>
    </source>
</evidence>
<feature type="domain" description="Fungal STAND N-terminal Goodbye" evidence="3">
    <location>
        <begin position="26"/>
        <end position="141"/>
    </location>
</feature>
<protein>
    <submittedName>
        <fullName evidence="5">Uncharacterized protein</fullName>
    </submittedName>
</protein>
<dbReference type="SUPFAM" id="SSF48403">
    <property type="entry name" value="Ankyrin repeat"/>
    <property type="match status" value="1"/>
</dbReference>
<dbReference type="HOGENOM" id="CLU_000288_34_23_1"/>
<dbReference type="InterPro" id="IPR031350">
    <property type="entry name" value="Goodbye_dom"/>
</dbReference>
<sequence>MNADIPIRVDTPPPIIDFTNILQPGFDKYNTLTGTPLPEQLDNAISPDSTLDLIDQRHADAQEYDSQKIRGSAEKTIVNLHRFSIALPLEEGDDSPPKLAKQFFAAVVFLVDAAKNDANKYVTLIELFQGLDKLLTRVGVYLNDEMESEVQEAMAQLLAETLVFIGFATEKLRNGLLTHAYIKSLMGEEKFWKELNYTEKHIIRDGKVSSTALLFSCRKALETVMRVVESDDDVAELRKEFFKLLRDQQDYIRDVGGNLKSGRLYMMARQASWDDRFNGHIFAWLEAPDPSKSLHLLLPNRAPKTGLWWLEKEEFNVWKTRPNSFMFLNGQYGCGKSYLCSTVIENLKVEFNDASTGVAYFFFDIYDRNKVTYKSLLTGLVAQLSVDFESTCAPLLQQFYQLHDYGRQLPFDEDIAALFKDMVMMFQSFYLVIDDMEECGQFGDVMVLLESMKAWNMSGLHVFLTGNQSPSSYPCLEPLLTDQYQIKVEDTNLDISLYIDHRVANEEELAKWSTRGREVMQEWLANEKGVFQWSHLQLQSVYRGRSSISGLLYFLREMPSDLDGAYKYMFTTSDYMLEEECLRIYPWLAYCLRPVTIEEYCAGLEFSVEKDPPVIDHDYRMRDPIYVFKYFPNLTVRGPDHLYRASHGSLKKALEKGDVIEVGMKKLWSTKMDAVTSNCFIAKGCLAFLLQLDNENLLRKAMIDKYPLAVYAAHFWFHHVWADASIQEDPVVVKLLQSLFKPNSPEFKNWVGLYDVDKGPQQLPLPRSSNFVPNALYYASLVGLKGMVGWLIDEIGEEVNVSTGFYGNALQVASVNGHTGVVEILLEKGADVNATGGFYHTALQAASFAGKKEIVQLLLDKGAEVGVEGGYYGQAWKAAEKRKHSEIAQLLKEPGAVVL</sequence>
<evidence type="ECO:0000256" key="2">
    <source>
        <dbReference type="PROSITE-ProRule" id="PRU00023"/>
    </source>
</evidence>
<keyword evidence="6" id="KW-1185">Reference proteome</keyword>
<feature type="repeat" description="ANK" evidence="2">
    <location>
        <begin position="838"/>
        <end position="870"/>
    </location>
</feature>
<dbReference type="PROSITE" id="PS50088">
    <property type="entry name" value="ANK_REPEAT"/>
    <property type="match status" value="2"/>
</dbReference>
<dbReference type="InterPro" id="IPR002110">
    <property type="entry name" value="Ankyrin_rpt"/>
</dbReference>
<dbReference type="EMBL" id="KN818334">
    <property type="protein sequence ID" value="KIL58579.1"/>
    <property type="molecule type" value="Genomic_DNA"/>
</dbReference>